<protein>
    <submittedName>
        <fullName evidence="1">Uncharacterized protein</fullName>
    </submittedName>
</protein>
<comment type="caution">
    <text evidence="1">The sequence shown here is derived from an EMBL/GenBank/DDBJ whole genome shotgun (WGS) entry which is preliminary data.</text>
</comment>
<dbReference type="EMBL" id="JARQWQ010000037">
    <property type="protein sequence ID" value="KAK2560142.1"/>
    <property type="molecule type" value="Genomic_DNA"/>
</dbReference>
<organism evidence="1 2">
    <name type="scientific">Acropora cervicornis</name>
    <name type="common">Staghorn coral</name>
    <dbReference type="NCBI Taxonomy" id="6130"/>
    <lineage>
        <taxon>Eukaryota</taxon>
        <taxon>Metazoa</taxon>
        <taxon>Cnidaria</taxon>
        <taxon>Anthozoa</taxon>
        <taxon>Hexacorallia</taxon>
        <taxon>Scleractinia</taxon>
        <taxon>Astrocoeniina</taxon>
        <taxon>Acroporidae</taxon>
        <taxon>Acropora</taxon>
    </lineage>
</organism>
<reference evidence="1" key="1">
    <citation type="journal article" date="2023" name="G3 (Bethesda)">
        <title>Whole genome assembly and annotation of the endangered Caribbean coral Acropora cervicornis.</title>
        <authorList>
            <person name="Selwyn J.D."/>
            <person name="Vollmer S.V."/>
        </authorList>
    </citation>
    <scope>NUCLEOTIDE SEQUENCE</scope>
    <source>
        <strain evidence="1">K2</strain>
    </source>
</reference>
<keyword evidence="2" id="KW-1185">Reference proteome</keyword>
<proteinExistence type="predicted"/>
<reference evidence="1" key="2">
    <citation type="journal article" date="2023" name="Science">
        <title>Genomic signatures of disease resistance in endangered staghorn corals.</title>
        <authorList>
            <person name="Vollmer S.V."/>
            <person name="Selwyn J.D."/>
            <person name="Despard B.A."/>
            <person name="Roesel C.L."/>
        </authorList>
    </citation>
    <scope>NUCLEOTIDE SEQUENCE</scope>
    <source>
        <strain evidence="1">K2</strain>
    </source>
</reference>
<dbReference type="AlphaFoldDB" id="A0AAD9QF15"/>
<accession>A0AAD9QF15</accession>
<name>A0AAD9QF15_ACRCE</name>
<evidence type="ECO:0000313" key="1">
    <source>
        <dbReference type="EMBL" id="KAK2560142.1"/>
    </source>
</evidence>
<sequence length="78" mass="9126">MEPSFLIIFYQRFCLRVVCTQTLLKSHLVVIRPTDKGFPCNLWNAEREFSCRRPNSFGEPIVCKNWISEQCKRKTSAG</sequence>
<evidence type="ECO:0000313" key="2">
    <source>
        <dbReference type="Proteomes" id="UP001249851"/>
    </source>
</evidence>
<dbReference type="Proteomes" id="UP001249851">
    <property type="component" value="Unassembled WGS sequence"/>
</dbReference>
<gene>
    <name evidence="1" type="ORF">P5673_017114</name>
</gene>